<feature type="region of interest" description="Disordered" evidence="1">
    <location>
        <begin position="95"/>
        <end position="114"/>
    </location>
</feature>
<proteinExistence type="predicted"/>
<sequence length="114" mass="11885">MIPCGECAGGRALAGHGAGHQCSSACCGTGRSAIIRWCSSLSACHTHTAHVTPRREHTHLTPLHPILHSTPSSTTSSLNKAKLECSSCVHAPLPALPPPVPARPRPARSSFILL</sequence>
<feature type="compositionally biased region" description="Pro residues" evidence="1">
    <location>
        <begin position="95"/>
        <end position="104"/>
    </location>
</feature>
<accession>A0A0N1INZ2</accession>
<dbReference type="AlphaFoldDB" id="A0A0N1INZ2"/>
<dbReference type="InParanoid" id="A0A0N1INZ2"/>
<organism evidence="2 3">
    <name type="scientific">Papilio machaon</name>
    <name type="common">Old World swallowtail butterfly</name>
    <dbReference type="NCBI Taxonomy" id="76193"/>
    <lineage>
        <taxon>Eukaryota</taxon>
        <taxon>Metazoa</taxon>
        <taxon>Ecdysozoa</taxon>
        <taxon>Arthropoda</taxon>
        <taxon>Hexapoda</taxon>
        <taxon>Insecta</taxon>
        <taxon>Pterygota</taxon>
        <taxon>Neoptera</taxon>
        <taxon>Endopterygota</taxon>
        <taxon>Lepidoptera</taxon>
        <taxon>Glossata</taxon>
        <taxon>Ditrysia</taxon>
        <taxon>Papilionoidea</taxon>
        <taxon>Papilionidae</taxon>
        <taxon>Papilioninae</taxon>
        <taxon>Papilio</taxon>
    </lineage>
</organism>
<dbReference type="Proteomes" id="UP000053240">
    <property type="component" value="Unassembled WGS sequence"/>
</dbReference>
<dbReference type="EMBL" id="KQ460889">
    <property type="protein sequence ID" value="KPJ11073.1"/>
    <property type="molecule type" value="Genomic_DNA"/>
</dbReference>
<reference evidence="2 3" key="1">
    <citation type="journal article" date="2015" name="Nat. Commun.">
        <title>Outbred genome sequencing and CRISPR/Cas9 gene editing in butterflies.</title>
        <authorList>
            <person name="Li X."/>
            <person name="Fan D."/>
            <person name="Zhang W."/>
            <person name="Liu G."/>
            <person name="Zhang L."/>
            <person name="Zhao L."/>
            <person name="Fang X."/>
            <person name="Chen L."/>
            <person name="Dong Y."/>
            <person name="Chen Y."/>
            <person name="Ding Y."/>
            <person name="Zhao R."/>
            <person name="Feng M."/>
            <person name="Zhu Y."/>
            <person name="Feng Y."/>
            <person name="Jiang X."/>
            <person name="Zhu D."/>
            <person name="Xiang H."/>
            <person name="Feng X."/>
            <person name="Li S."/>
            <person name="Wang J."/>
            <person name="Zhang G."/>
            <person name="Kronforst M.R."/>
            <person name="Wang W."/>
        </authorList>
    </citation>
    <scope>NUCLEOTIDE SEQUENCE [LARGE SCALE GENOMIC DNA]</scope>
    <source>
        <strain evidence="2">Ya'a_city_454_Pm</strain>
        <tissue evidence="2">Whole body</tissue>
    </source>
</reference>
<evidence type="ECO:0000313" key="2">
    <source>
        <dbReference type="EMBL" id="KPJ11073.1"/>
    </source>
</evidence>
<evidence type="ECO:0000313" key="3">
    <source>
        <dbReference type="Proteomes" id="UP000053240"/>
    </source>
</evidence>
<gene>
    <name evidence="2" type="ORF">RR48_04218</name>
</gene>
<name>A0A0N1INZ2_PAPMA</name>
<protein>
    <submittedName>
        <fullName evidence="2">Uncharacterized protein</fullName>
    </submittedName>
</protein>
<evidence type="ECO:0000256" key="1">
    <source>
        <dbReference type="SAM" id="MobiDB-lite"/>
    </source>
</evidence>
<keyword evidence="3" id="KW-1185">Reference proteome</keyword>